<accession>A0A2N9H636</accession>
<proteinExistence type="predicted"/>
<reference evidence="2" key="1">
    <citation type="submission" date="2018-02" db="EMBL/GenBank/DDBJ databases">
        <authorList>
            <person name="Cohen D.B."/>
            <person name="Kent A.D."/>
        </authorList>
    </citation>
    <scope>NUCLEOTIDE SEQUENCE</scope>
</reference>
<name>A0A2N9H636_FAGSY</name>
<evidence type="ECO:0008006" key="3">
    <source>
        <dbReference type="Google" id="ProtNLM"/>
    </source>
</evidence>
<dbReference type="AlphaFoldDB" id="A0A2N9H636"/>
<gene>
    <name evidence="2" type="ORF">FSB_LOCUS35227</name>
</gene>
<evidence type="ECO:0000256" key="1">
    <source>
        <dbReference type="SAM" id="Phobius"/>
    </source>
</evidence>
<feature type="transmembrane region" description="Helical" evidence="1">
    <location>
        <begin position="7"/>
        <end position="25"/>
    </location>
</feature>
<feature type="transmembrane region" description="Helical" evidence="1">
    <location>
        <begin position="45"/>
        <end position="63"/>
    </location>
</feature>
<keyword evidence="1" id="KW-0812">Transmembrane</keyword>
<dbReference type="EMBL" id="OIVN01002902">
    <property type="protein sequence ID" value="SPD07345.1"/>
    <property type="molecule type" value="Genomic_DNA"/>
</dbReference>
<keyword evidence="1" id="KW-1133">Transmembrane helix</keyword>
<organism evidence="2">
    <name type="scientific">Fagus sylvatica</name>
    <name type="common">Beechnut</name>
    <dbReference type="NCBI Taxonomy" id="28930"/>
    <lineage>
        <taxon>Eukaryota</taxon>
        <taxon>Viridiplantae</taxon>
        <taxon>Streptophyta</taxon>
        <taxon>Embryophyta</taxon>
        <taxon>Tracheophyta</taxon>
        <taxon>Spermatophyta</taxon>
        <taxon>Magnoliopsida</taxon>
        <taxon>eudicotyledons</taxon>
        <taxon>Gunneridae</taxon>
        <taxon>Pentapetalae</taxon>
        <taxon>rosids</taxon>
        <taxon>fabids</taxon>
        <taxon>Fagales</taxon>
        <taxon>Fagaceae</taxon>
        <taxon>Fagus</taxon>
    </lineage>
</organism>
<sequence>MVLANEILIFGQMVLWCLSVGMDFVMDYGFRRGLWIFPWDTEFRYGFWILLYAVHDVVVIRWLRLADLNVMVVKGVVVDSVAWACRFWRGGG</sequence>
<protein>
    <recommendedName>
        <fullName evidence="3">Transmembrane protein</fullName>
    </recommendedName>
</protein>
<keyword evidence="1" id="KW-0472">Membrane</keyword>
<evidence type="ECO:0000313" key="2">
    <source>
        <dbReference type="EMBL" id="SPD07345.1"/>
    </source>
</evidence>